<gene>
    <name evidence="4 9" type="primary">truA</name>
    <name evidence="9" type="ORF">G0Q06_12005</name>
</gene>
<evidence type="ECO:0000256" key="7">
    <source>
        <dbReference type="RuleBase" id="RU003792"/>
    </source>
</evidence>
<feature type="binding site" evidence="4 6">
    <location>
        <position position="109"/>
    </location>
    <ligand>
        <name>substrate</name>
    </ligand>
</feature>
<proteinExistence type="inferred from homology"/>
<keyword evidence="2 4" id="KW-0819">tRNA processing</keyword>
<comment type="function">
    <text evidence="4">Formation of pseudouridine at positions 38, 39 and 40 in the anticodon stem and loop of transfer RNAs.</text>
</comment>
<evidence type="ECO:0000256" key="5">
    <source>
        <dbReference type="PIRSR" id="PIRSR001430-1"/>
    </source>
</evidence>
<dbReference type="AlphaFoldDB" id="A0A6B2M4L6"/>
<dbReference type="EC" id="5.4.99.12" evidence="4"/>
<feature type="active site" description="Nucleophile" evidence="4 5">
    <location>
        <position position="51"/>
    </location>
</feature>
<comment type="subunit">
    <text evidence="4">Homodimer.</text>
</comment>
<evidence type="ECO:0000259" key="8">
    <source>
        <dbReference type="Pfam" id="PF01416"/>
    </source>
</evidence>
<keyword evidence="3 4" id="KW-0413">Isomerase</keyword>
<evidence type="ECO:0000313" key="10">
    <source>
        <dbReference type="Proteomes" id="UP000478417"/>
    </source>
</evidence>
<dbReference type="InterPro" id="IPR001406">
    <property type="entry name" value="PsdUridine_synth_TruA"/>
</dbReference>
<feature type="domain" description="Pseudouridine synthase I TruA alpha/beta" evidence="8">
    <location>
        <begin position="144"/>
        <end position="245"/>
    </location>
</feature>
<dbReference type="Pfam" id="PF01416">
    <property type="entry name" value="PseudoU_synth_1"/>
    <property type="match status" value="2"/>
</dbReference>
<organism evidence="9 10">
    <name type="scientific">Oceanipulchritudo coccoides</name>
    <dbReference type="NCBI Taxonomy" id="2706888"/>
    <lineage>
        <taxon>Bacteria</taxon>
        <taxon>Pseudomonadati</taxon>
        <taxon>Verrucomicrobiota</taxon>
        <taxon>Opitutia</taxon>
        <taxon>Puniceicoccales</taxon>
        <taxon>Oceanipulchritudinaceae</taxon>
        <taxon>Oceanipulchritudo</taxon>
    </lineage>
</organism>
<dbReference type="Gene3D" id="3.30.70.660">
    <property type="entry name" value="Pseudouridine synthase I, catalytic domain, C-terminal subdomain"/>
    <property type="match status" value="1"/>
</dbReference>
<comment type="caution">
    <text evidence="4">Lacks conserved residue(s) required for the propagation of feature annotation.</text>
</comment>
<dbReference type="Proteomes" id="UP000478417">
    <property type="component" value="Unassembled WGS sequence"/>
</dbReference>
<dbReference type="NCBIfam" id="TIGR00071">
    <property type="entry name" value="hisT_truA"/>
    <property type="match status" value="1"/>
</dbReference>
<evidence type="ECO:0000256" key="3">
    <source>
        <dbReference type="ARBA" id="ARBA00023235"/>
    </source>
</evidence>
<name>A0A6B2M4L6_9BACT</name>
<comment type="caution">
    <text evidence="9">The sequence shown here is derived from an EMBL/GenBank/DDBJ whole genome shotgun (WGS) entry which is preliminary data.</text>
</comment>
<dbReference type="FunFam" id="3.30.70.580:FF:000001">
    <property type="entry name" value="tRNA pseudouridine synthase A"/>
    <property type="match status" value="1"/>
</dbReference>
<comment type="catalytic activity">
    <reaction evidence="4 7">
        <text>uridine(38/39/40) in tRNA = pseudouridine(38/39/40) in tRNA</text>
        <dbReference type="Rhea" id="RHEA:22376"/>
        <dbReference type="Rhea" id="RHEA-COMP:10085"/>
        <dbReference type="Rhea" id="RHEA-COMP:10087"/>
        <dbReference type="ChEBI" id="CHEBI:65314"/>
        <dbReference type="ChEBI" id="CHEBI:65315"/>
        <dbReference type="EC" id="5.4.99.12"/>
    </reaction>
</comment>
<dbReference type="InterPro" id="IPR020103">
    <property type="entry name" value="PsdUridine_synth_cat_dom_sf"/>
</dbReference>
<dbReference type="PANTHER" id="PTHR11142">
    <property type="entry name" value="PSEUDOURIDYLATE SYNTHASE"/>
    <property type="match status" value="1"/>
</dbReference>
<feature type="domain" description="Pseudouridine synthase I TruA alpha/beta" evidence="8">
    <location>
        <begin position="7"/>
        <end position="102"/>
    </location>
</feature>
<dbReference type="RefSeq" id="WP_163966350.1">
    <property type="nucleotide sequence ID" value="NZ_JAAGNX010000003.1"/>
</dbReference>
<sequence length="245" mass="28176">MRWKCTVAYDGTQFEGWQSQPGGNTIQDFIEARLAVMFERRVVIHGSGRTDSGVHAREQVFHFDADWSHGPDKLIRALRTGYPDSIQVYKAEEVDEDFHARFSVVKKRYTYQFFEGFADPFETRYFWSTGNRRMDVERMNTAGKLLSGKNDFSAFTANPGEERDDDPVKDLSLLRAERIGPRVILAAEADGFLYRMVRSLAGCLFDVGIGKLEPEDVLRIRDSRERKNLVLTAPAEGLFLDRVWY</sequence>
<evidence type="ECO:0000256" key="2">
    <source>
        <dbReference type="ARBA" id="ARBA00022694"/>
    </source>
</evidence>
<dbReference type="PIRSF" id="PIRSF001430">
    <property type="entry name" value="tRNA_psdUrid_synth"/>
    <property type="match status" value="1"/>
</dbReference>
<dbReference type="GO" id="GO:0160147">
    <property type="term" value="F:tRNA pseudouridine(38-40) synthase activity"/>
    <property type="evidence" value="ECO:0007669"/>
    <property type="project" value="UniProtKB-EC"/>
</dbReference>
<dbReference type="HAMAP" id="MF_00171">
    <property type="entry name" value="TruA"/>
    <property type="match status" value="1"/>
</dbReference>
<dbReference type="InterPro" id="IPR020095">
    <property type="entry name" value="PsdUridine_synth_TruA_C"/>
</dbReference>
<evidence type="ECO:0000256" key="6">
    <source>
        <dbReference type="PIRSR" id="PIRSR001430-2"/>
    </source>
</evidence>
<reference evidence="9 10" key="1">
    <citation type="submission" date="2020-02" db="EMBL/GenBank/DDBJ databases">
        <title>Albibacoteraceae fam. nov., the first described family within the subdivision 4 Verrucomicrobia.</title>
        <authorList>
            <person name="Xi F."/>
        </authorList>
    </citation>
    <scope>NUCLEOTIDE SEQUENCE [LARGE SCALE GENOMIC DNA]</scope>
    <source>
        <strain evidence="9 10">CK1056</strain>
    </source>
</reference>
<keyword evidence="10" id="KW-1185">Reference proteome</keyword>
<comment type="similarity">
    <text evidence="1 4 7">Belongs to the tRNA pseudouridine synthase TruA family.</text>
</comment>
<dbReference type="InterPro" id="IPR020097">
    <property type="entry name" value="PsdUridine_synth_TruA_a/b_dom"/>
</dbReference>
<dbReference type="EMBL" id="JAAGNX010000003">
    <property type="protein sequence ID" value="NDV63179.1"/>
    <property type="molecule type" value="Genomic_DNA"/>
</dbReference>
<dbReference type="GO" id="GO:0003723">
    <property type="term" value="F:RNA binding"/>
    <property type="evidence" value="ECO:0007669"/>
    <property type="project" value="InterPro"/>
</dbReference>
<dbReference type="CDD" id="cd02570">
    <property type="entry name" value="PseudoU_synth_EcTruA"/>
    <property type="match status" value="1"/>
</dbReference>
<dbReference type="SUPFAM" id="SSF55120">
    <property type="entry name" value="Pseudouridine synthase"/>
    <property type="match status" value="1"/>
</dbReference>
<dbReference type="InterPro" id="IPR020094">
    <property type="entry name" value="TruA/RsuA/RluB/E/F_N"/>
</dbReference>
<dbReference type="PANTHER" id="PTHR11142:SF0">
    <property type="entry name" value="TRNA PSEUDOURIDINE SYNTHASE-LIKE 1"/>
    <property type="match status" value="1"/>
</dbReference>
<dbReference type="GO" id="GO:0031119">
    <property type="term" value="P:tRNA pseudouridine synthesis"/>
    <property type="evidence" value="ECO:0007669"/>
    <property type="project" value="UniProtKB-UniRule"/>
</dbReference>
<evidence type="ECO:0000313" key="9">
    <source>
        <dbReference type="EMBL" id="NDV63179.1"/>
    </source>
</evidence>
<evidence type="ECO:0000256" key="1">
    <source>
        <dbReference type="ARBA" id="ARBA00009375"/>
    </source>
</evidence>
<protein>
    <recommendedName>
        <fullName evidence="4">tRNA pseudouridine synthase A</fullName>
        <ecNumber evidence="4">5.4.99.12</ecNumber>
    </recommendedName>
    <alternativeName>
        <fullName evidence="4">tRNA pseudouridine(38-40) synthase</fullName>
    </alternativeName>
    <alternativeName>
        <fullName evidence="4">tRNA pseudouridylate synthase I</fullName>
    </alternativeName>
    <alternativeName>
        <fullName evidence="4">tRNA-uridine isomerase I</fullName>
    </alternativeName>
</protein>
<dbReference type="Gene3D" id="3.30.70.580">
    <property type="entry name" value="Pseudouridine synthase I, catalytic domain, N-terminal subdomain"/>
    <property type="match status" value="1"/>
</dbReference>
<accession>A0A6B2M4L6</accession>
<evidence type="ECO:0000256" key="4">
    <source>
        <dbReference type="HAMAP-Rule" id="MF_00171"/>
    </source>
</evidence>